<dbReference type="Proteomes" id="UP000247932">
    <property type="component" value="Unassembled WGS sequence"/>
</dbReference>
<reference evidence="1 2" key="1">
    <citation type="submission" date="2018-05" db="EMBL/GenBank/DDBJ databases">
        <title>Reference genomes for bee gut microbiota database.</title>
        <authorList>
            <person name="Ellegaard K.M."/>
        </authorList>
    </citation>
    <scope>NUCLEOTIDE SEQUENCE [LARGE SCALE GENOMIC DNA]</scope>
    <source>
        <strain evidence="1 2">ESL0182</strain>
    </source>
</reference>
<dbReference type="AlphaFoldDB" id="A0A2V4E171"/>
<keyword evidence="2" id="KW-1185">Reference proteome</keyword>
<dbReference type="OrthoDB" id="6043530at2"/>
<name>A0A2V4E171_9GAMM</name>
<proteinExistence type="predicted"/>
<evidence type="ECO:0000313" key="2">
    <source>
        <dbReference type="Proteomes" id="UP000247932"/>
    </source>
</evidence>
<gene>
    <name evidence="1" type="ORF">DKK70_09550</name>
</gene>
<comment type="caution">
    <text evidence="1">The sequence shown here is derived from an EMBL/GenBank/DDBJ whole genome shotgun (WGS) entry which is preliminary data.</text>
</comment>
<accession>A0A2V4E171</accession>
<evidence type="ECO:0000313" key="1">
    <source>
        <dbReference type="EMBL" id="PXZ06895.1"/>
    </source>
</evidence>
<organism evidence="1 2">
    <name type="scientific">Gilliamella apicola</name>
    <dbReference type="NCBI Taxonomy" id="1196095"/>
    <lineage>
        <taxon>Bacteria</taxon>
        <taxon>Pseudomonadati</taxon>
        <taxon>Pseudomonadota</taxon>
        <taxon>Gammaproteobacteria</taxon>
        <taxon>Orbales</taxon>
        <taxon>Orbaceae</taxon>
        <taxon>Gilliamella</taxon>
    </lineage>
</organism>
<protein>
    <submittedName>
        <fullName evidence="1">Uncharacterized protein</fullName>
    </submittedName>
</protein>
<sequence>MVEDNNVGLTIVKAAQSACNEDTICEQQVISEGIDNYNEMIIEGGKLQLIALGVVIAATESGMEACAANPILCAN</sequence>
<dbReference type="EMBL" id="QGLR01000011">
    <property type="protein sequence ID" value="PXZ06895.1"/>
    <property type="molecule type" value="Genomic_DNA"/>
</dbReference>